<proteinExistence type="predicted"/>
<dbReference type="Proteomes" id="UP000002307">
    <property type="component" value="Chromosome"/>
</dbReference>
<dbReference type="KEGG" id="sim:M1627_1539"/>
<evidence type="ECO:0000313" key="1">
    <source>
        <dbReference type="EMBL" id="ACP55422.1"/>
    </source>
</evidence>
<name>C3N5Z7_SACI3</name>
<accession>C3N5Z7</accession>
<organism evidence="1 2">
    <name type="scientific">Saccharolobus islandicus (strain M.16.27)</name>
    <name type="common">Sulfolobus islandicus</name>
    <dbReference type="NCBI Taxonomy" id="427318"/>
    <lineage>
        <taxon>Archaea</taxon>
        <taxon>Thermoproteota</taxon>
        <taxon>Thermoprotei</taxon>
        <taxon>Sulfolobales</taxon>
        <taxon>Sulfolobaceae</taxon>
        <taxon>Saccharolobus</taxon>
    </lineage>
</organism>
<gene>
    <name evidence="1" type="ordered locus">M1627_1539</name>
</gene>
<sequence length="90" mass="10739">MKIDIISSIDVIVNREFKMVVSHNLTDEQKKILERMRDRVDYIIKTHKEYLDALAEFDRTGVLKIHGKVLYVRKHMGQEEENKDKQLNLQ</sequence>
<evidence type="ECO:0000313" key="2">
    <source>
        <dbReference type="Proteomes" id="UP000002307"/>
    </source>
</evidence>
<reference evidence="1 2" key="1">
    <citation type="journal article" date="2009" name="Proc. Natl. Acad. Sci. U.S.A.">
        <title>Biogeography of the Sulfolobus islandicus pan-genome.</title>
        <authorList>
            <person name="Reno M.L."/>
            <person name="Held N.L."/>
            <person name="Fields C.J."/>
            <person name="Burke P.V."/>
            <person name="Whitaker R.J."/>
        </authorList>
    </citation>
    <scope>NUCLEOTIDE SEQUENCE [LARGE SCALE GENOMIC DNA]</scope>
    <source>
        <strain evidence="1 2">M.16.27</strain>
    </source>
</reference>
<dbReference type="HOGENOM" id="CLU_188106_0_0_2"/>
<protein>
    <submittedName>
        <fullName evidence="1">Uncharacterized protein</fullName>
    </submittedName>
</protein>
<dbReference type="EMBL" id="CP001401">
    <property type="protein sequence ID" value="ACP55422.1"/>
    <property type="molecule type" value="Genomic_DNA"/>
</dbReference>
<dbReference type="AlphaFoldDB" id="C3N5Z7"/>